<dbReference type="PANTHER" id="PTHR43701">
    <property type="entry name" value="MEMBRANE TRANSPORTER PROTEIN MJ0441-RELATED"/>
    <property type="match status" value="1"/>
</dbReference>
<accession>A0A8J3FB52</accession>
<evidence type="ECO:0000256" key="6">
    <source>
        <dbReference type="RuleBase" id="RU363041"/>
    </source>
</evidence>
<dbReference type="GO" id="GO:0005886">
    <property type="term" value="C:plasma membrane"/>
    <property type="evidence" value="ECO:0007669"/>
    <property type="project" value="UniProtKB-SubCell"/>
</dbReference>
<organism evidence="8 9">
    <name type="scientific">Pilimelia anulata</name>
    <dbReference type="NCBI Taxonomy" id="53371"/>
    <lineage>
        <taxon>Bacteria</taxon>
        <taxon>Bacillati</taxon>
        <taxon>Actinomycetota</taxon>
        <taxon>Actinomycetes</taxon>
        <taxon>Micromonosporales</taxon>
        <taxon>Micromonosporaceae</taxon>
        <taxon>Pilimelia</taxon>
    </lineage>
</organism>
<evidence type="ECO:0000313" key="8">
    <source>
        <dbReference type="EMBL" id="GGK00109.1"/>
    </source>
</evidence>
<comment type="caution">
    <text evidence="8">The sequence shown here is derived from an EMBL/GenBank/DDBJ whole genome shotgun (WGS) entry which is preliminary data.</text>
</comment>
<comment type="subcellular location">
    <subcellularLocation>
        <location evidence="6">Cell membrane</location>
        <topology evidence="6">Multi-pass membrane protein</topology>
    </subcellularLocation>
    <subcellularLocation>
        <location evidence="1">Membrane</location>
        <topology evidence="1">Multi-pass membrane protein</topology>
    </subcellularLocation>
</comment>
<proteinExistence type="inferred from homology"/>
<evidence type="ECO:0000313" key="9">
    <source>
        <dbReference type="Proteomes" id="UP000649739"/>
    </source>
</evidence>
<dbReference type="InterPro" id="IPR051598">
    <property type="entry name" value="TSUP/Inactive_protease-like"/>
</dbReference>
<feature type="region of interest" description="Disordered" evidence="7">
    <location>
        <begin position="295"/>
        <end position="332"/>
    </location>
</feature>
<evidence type="ECO:0000256" key="5">
    <source>
        <dbReference type="ARBA" id="ARBA00023136"/>
    </source>
</evidence>
<feature type="transmembrane region" description="Helical" evidence="6">
    <location>
        <begin position="205"/>
        <end position="225"/>
    </location>
</feature>
<feature type="transmembrane region" description="Helical" evidence="6">
    <location>
        <begin position="232"/>
        <end position="251"/>
    </location>
</feature>
<name>A0A8J3FB52_9ACTN</name>
<feature type="transmembrane region" description="Helical" evidence="6">
    <location>
        <begin position="263"/>
        <end position="282"/>
    </location>
</feature>
<feature type="compositionally biased region" description="Polar residues" evidence="7">
    <location>
        <begin position="519"/>
        <end position="529"/>
    </location>
</feature>
<keyword evidence="9" id="KW-1185">Reference proteome</keyword>
<keyword evidence="6" id="KW-1003">Cell membrane</keyword>
<dbReference type="AlphaFoldDB" id="A0A8J3FB52"/>
<keyword evidence="3 6" id="KW-0812">Transmembrane</keyword>
<feature type="transmembrane region" description="Helical" evidence="6">
    <location>
        <begin position="100"/>
        <end position="123"/>
    </location>
</feature>
<feature type="transmembrane region" description="Helical" evidence="6">
    <location>
        <begin position="72"/>
        <end position="94"/>
    </location>
</feature>
<dbReference type="InterPro" id="IPR002781">
    <property type="entry name" value="TM_pro_TauE-like"/>
</dbReference>
<reference evidence="8" key="1">
    <citation type="journal article" date="2014" name="Int. J. Syst. Evol. Microbiol.">
        <title>Complete genome sequence of Corynebacterium casei LMG S-19264T (=DSM 44701T), isolated from a smear-ripened cheese.</title>
        <authorList>
            <consortium name="US DOE Joint Genome Institute (JGI-PGF)"/>
            <person name="Walter F."/>
            <person name="Albersmeier A."/>
            <person name="Kalinowski J."/>
            <person name="Ruckert C."/>
        </authorList>
    </citation>
    <scope>NUCLEOTIDE SEQUENCE</scope>
    <source>
        <strain evidence="8">JCM 3090</strain>
    </source>
</reference>
<dbReference type="EMBL" id="BMQB01000007">
    <property type="protein sequence ID" value="GGK00109.1"/>
    <property type="molecule type" value="Genomic_DNA"/>
</dbReference>
<evidence type="ECO:0000256" key="7">
    <source>
        <dbReference type="SAM" id="MobiDB-lite"/>
    </source>
</evidence>
<reference evidence="8" key="2">
    <citation type="submission" date="2020-09" db="EMBL/GenBank/DDBJ databases">
        <authorList>
            <person name="Sun Q."/>
            <person name="Ohkuma M."/>
        </authorList>
    </citation>
    <scope>NUCLEOTIDE SEQUENCE</scope>
    <source>
        <strain evidence="8">JCM 3090</strain>
    </source>
</reference>
<dbReference type="Proteomes" id="UP000649739">
    <property type="component" value="Unassembled WGS sequence"/>
</dbReference>
<sequence length="559" mass="57727">MRKLLLLALVGLGAQLVDGSLGMAYGVTSTTLLLAIGTNPAAASATVHLAEIGTTLASGLSHWRFGNVDWRVVLKIGIPGAAGAFAGATFLSGLSTETAAPLMSIILLALGLYVLIRFTAVGLPRGDPGKPLRKRFLAPLGVVAGFVDSTGGGGWGPVGTPAILASGRLEPRKTIGSIDTSEFLVAVAASIGFLVGIGSEGVNPGWVLALLLGGLVAAPVAAWLVRHIPPRVLGSLVGGVIILTNTRTLLRSDWIDAGDGVRYAFYAVIYAVWAAAIGYSVVQYRKHRDEEQRISAAAEAAAAAGEQPGERAPAADGRRSRGRGGGVPFGVAVQPGPVHARRFGEPVLRRGQLRPEQVDVVRGELAVGGHEQARGDPQGRSHQRQGDHSGGRHGVGLHEQRDVGNFRHPIEVGVLDVGRDPGREARALPHGNHVVVEFDARGAHPPEYLGRELREVDLRPAGQGVCGGDADEQRLGRDDVALHPGGGGPGPGVVDDDGGARAAGGRHGQPQPVVQAIRTSGTAPGSSSMICVRPDVSMPGAEPIRMTRGPAGDRGDAIP</sequence>
<feature type="compositionally biased region" description="Low complexity" evidence="7">
    <location>
        <begin position="295"/>
        <end position="315"/>
    </location>
</feature>
<feature type="compositionally biased region" description="Basic and acidic residues" evidence="7">
    <location>
        <begin position="371"/>
        <end position="401"/>
    </location>
</feature>
<feature type="region of interest" description="Disordered" evidence="7">
    <location>
        <begin position="519"/>
        <end position="559"/>
    </location>
</feature>
<feature type="region of interest" description="Disordered" evidence="7">
    <location>
        <begin position="369"/>
        <end position="401"/>
    </location>
</feature>
<feature type="transmembrane region" description="Helical" evidence="6">
    <location>
        <begin position="182"/>
        <end position="199"/>
    </location>
</feature>
<evidence type="ECO:0000256" key="2">
    <source>
        <dbReference type="ARBA" id="ARBA00009142"/>
    </source>
</evidence>
<evidence type="ECO:0000256" key="4">
    <source>
        <dbReference type="ARBA" id="ARBA00022989"/>
    </source>
</evidence>
<dbReference type="Pfam" id="PF01925">
    <property type="entry name" value="TauE"/>
    <property type="match status" value="1"/>
</dbReference>
<keyword evidence="5 6" id="KW-0472">Membrane</keyword>
<protein>
    <recommendedName>
        <fullName evidence="6">Probable membrane transporter protein</fullName>
    </recommendedName>
</protein>
<evidence type="ECO:0000256" key="3">
    <source>
        <dbReference type="ARBA" id="ARBA00022692"/>
    </source>
</evidence>
<gene>
    <name evidence="8" type="ORF">GCM10010123_32480</name>
</gene>
<dbReference type="PANTHER" id="PTHR43701:SF12">
    <property type="entry name" value="MEMBRANE TRANSPORTER PROTEIN YTNM-RELATED"/>
    <property type="match status" value="1"/>
</dbReference>
<evidence type="ECO:0000256" key="1">
    <source>
        <dbReference type="ARBA" id="ARBA00004141"/>
    </source>
</evidence>
<comment type="similarity">
    <text evidence="2 6">Belongs to the 4-toluene sulfonate uptake permease (TSUP) (TC 2.A.102) family.</text>
</comment>
<keyword evidence="4 6" id="KW-1133">Transmembrane helix</keyword>